<dbReference type="Proteomes" id="UP001295423">
    <property type="component" value="Unassembled WGS sequence"/>
</dbReference>
<protein>
    <submittedName>
        <fullName evidence="1">Uncharacterized protein</fullName>
    </submittedName>
</protein>
<evidence type="ECO:0000313" key="1">
    <source>
        <dbReference type="EMBL" id="CAJ1946628.1"/>
    </source>
</evidence>
<proteinExistence type="predicted"/>
<keyword evidence="2" id="KW-1185">Reference proteome</keyword>
<sequence>MASKVCAVFGYGPGLGAAAARKWSSQGFQVAILSRSLEKVQAAESTIPNTKGFACDVTDPASVKSAVASIEKDLGNIHTVVYNAGNGVWKTWDKLDLDAFDMAMKTNVHGLLQLTQLVAPKMIEQGEGAILVTGATASMRGKPFTVGFAPPKGAQRLLAQSLARDLHPKGVHVGLFIIDGQIGKDDSDPKKIDPNAIAETYWAVAQQPKTCWSFETEVRPALENW</sequence>
<dbReference type="AlphaFoldDB" id="A0AAD2FMY1"/>
<accession>A0AAD2FMY1</accession>
<dbReference type="InterPro" id="IPR036291">
    <property type="entry name" value="NAD(P)-bd_dom_sf"/>
</dbReference>
<dbReference type="PANTHER" id="PTHR43431">
    <property type="entry name" value="OXIDOREDUCTASE, SHORT CHAIN DEHYDROGENASE/REDUCTASE FAMILY (AFU_ORTHOLOGUE AFUA_5G14000)"/>
    <property type="match status" value="1"/>
</dbReference>
<dbReference type="EMBL" id="CAKOGP040001714">
    <property type="protein sequence ID" value="CAJ1946628.1"/>
    <property type="molecule type" value="Genomic_DNA"/>
</dbReference>
<gene>
    <name evidence="1" type="ORF">CYCCA115_LOCUS10758</name>
</gene>
<dbReference type="Pfam" id="PF00106">
    <property type="entry name" value="adh_short"/>
    <property type="match status" value="1"/>
</dbReference>
<organism evidence="1 2">
    <name type="scientific">Cylindrotheca closterium</name>
    <dbReference type="NCBI Taxonomy" id="2856"/>
    <lineage>
        <taxon>Eukaryota</taxon>
        <taxon>Sar</taxon>
        <taxon>Stramenopiles</taxon>
        <taxon>Ochrophyta</taxon>
        <taxon>Bacillariophyta</taxon>
        <taxon>Bacillariophyceae</taxon>
        <taxon>Bacillariophycidae</taxon>
        <taxon>Bacillariales</taxon>
        <taxon>Bacillariaceae</taxon>
        <taxon>Cylindrotheca</taxon>
    </lineage>
</organism>
<dbReference type="PRINTS" id="PR00081">
    <property type="entry name" value="GDHRDH"/>
</dbReference>
<evidence type="ECO:0000313" key="2">
    <source>
        <dbReference type="Proteomes" id="UP001295423"/>
    </source>
</evidence>
<comment type="caution">
    <text evidence="1">The sequence shown here is derived from an EMBL/GenBank/DDBJ whole genome shotgun (WGS) entry which is preliminary data.</text>
</comment>
<name>A0AAD2FMY1_9STRA</name>
<dbReference type="Gene3D" id="3.40.50.720">
    <property type="entry name" value="NAD(P)-binding Rossmann-like Domain"/>
    <property type="match status" value="1"/>
</dbReference>
<reference evidence="1" key="1">
    <citation type="submission" date="2023-08" db="EMBL/GenBank/DDBJ databases">
        <authorList>
            <person name="Audoor S."/>
            <person name="Bilcke G."/>
        </authorList>
    </citation>
    <scope>NUCLEOTIDE SEQUENCE</scope>
</reference>
<dbReference type="InterPro" id="IPR002347">
    <property type="entry name" value="SDR_fam"/>
</dbReference>
<dbReference type="SUPFAM" id="SSF51735">
    <property type="entry name" value="NAD(P)-binding Rossmann-fold domains"/>
    <property type="match status" value="1"/>
</dbReference>
<dbReference type="PANTHER" id="PTHR43431:SF7">
    <property type="entry name" value="OXIDOREDUCTASE, SHORT CHAIN DEHYDROGENASE_REDUCTASE FAMILY (AFU_ORTHOLOGUE AFUA_5G14000)"/>
    <property type="match status" value="1"/>
</dbReference>